<feature type="domain" description="Recombinase" evidence="3">
    <location>
        <begin position="155"/>
        <end position="287"/>
    </location>
</feature>
<keyword evidence="1" id="KW-0175">Coiled coil</keyword>
<dbReference type="InterPro" id="IPR011109">
    <property type="entry name" value="DNA_bind_recombinase_dom"/>
</dbReference>
<keyword evidence="5" id="KW-1185">Reference proteome</keyword>
<evidence type="ECO:0000313" key="5">
    <source>
        <dbReference type="Proteomes" id="UP001389717"/>
    </source>
</evidence>
<name>A0ABU9K7H7_9BACI</name>
<dbReference type="CDD" id="cd00338">
    <property type="entry name" value="Ser_Recombinase"/>
    <property type="match status" value="1"/>
</dbReference>
<dbReference type="InterPro" id="IPR038109">
    <property type="entry name" value="DNA_bind_recomb_sf"/>
</dbReference>
<evidence type="ECO:0000259" key="2">
    <source>
        <dbReference type="PROSITE" id="PS51736"/>
    </source>
</evidence>
<reference evidence="4 5" key="1">
    <citation type="submission" date="2024-04" db="EMBL/GenBank/DDBJ databases">
        <title>Bacillus oryzaecorticis sp. nov., a moderately halophilic bacterium isolated from rice husks.</title>
        <authorList>
            <person name="Zhu H.-S."/>
        </authorList>
    </citation>
    <scope>NUCLEOTIDE SEQUENCE [LARGE SCALE GENOMIC DNA]</scope>
    <source>
        <strain evidence="4 5">ZC255</strain>
    </source>
</reference>
<dbReference type="PANTHER" id="PTHR30461">
    <property type="entry name" value="DNA-INVERTASE FROM LAMBDOID PROPHAGE"/>
    <property type="match status" value="1"/>
</dbReference>
<sequence>MKCAVYIRVSTDKEEQKTSLENQQRFFFNIIADRGWDLYRFYVDVESGTNDKKRENLRQLIEDAKGRKFDIILSKELSRLARNGKLSYEIKDVAENNHIHIITFDNAINSLEGNSHMFGLYAWMYEQESQRTSERIKAALSTKAKKGDFNGSNAPYGYKLKDKKLYIAEDGTPDVVRLIFKMYLSGKGVDSIARHLSNKGFPTPAAVAGKKNAGRFWHGSAIKFVLSNPHYVGDLVQGRETTRSVTSTKRDSVPTEKQYIKKNTHLPIISREEFEAVQAFMKSRKKNRTKGKVHLFTNLLFCADCGTGMWFKQNRQGYICGRYSRHGKSACTHRAIKEELLKERVLQDVKIANRKVDKNKLLENQKKEAVQKNNEIRDKIKQIDVEVKEIESKKKRFLDMFADNLITHGEYRSAADDLVEKANQLNIKRSELGASLQFKDIAEDALLLRKTLNKFASHNEVTEEMLHYLVERIDIDKNGKPLITYRSPLMNN</sequence>
<dbReference type="Pfam" id="PF07508">
    <property type="entry name" value="Recombinase"/>
    <property type="match status" value="1"/>
</dbReference>
<dbReference type="Pfam" id="PF13408">
    <property type="entry name" value="Zn_ribbon_recom"/>
    <property type="match status" value="1"/>
</dbReference>
<comment type="caution">
    <text evidence="4">The sequence shown here is derived from an EMBL/GenBank/DDBJ whole genome shotgun (WGS) entry which is preliminary data.</text>
</comment>
<dbReference type="InterPro" id="IPR036162">
    <property type="entry name" value="Resolvase-like_N_sf"/>
</dbReference>
<organism evidence="4 5">
    <name type="scientific">Rossellomorea oryzaecorticis</name>
    <dbReference type="NCBI Taxonomy" id="1396505"/>
    <lineage>
        <taxon>Bacteria</taxon>
        <taxon>Bacillati</taxon>
        <taxon>Bacillota</taxon>
        <taxon>Bacilli</taxon>
        <taxon>Bacillales</taxon>
        <taxon>Bacillaceae</taxon>
        <taxon>Rossellomorea</taxon>
    </lineage>
</organism>
<gene>
    <name evidence="4" type="ORF">AAEO50_07120</name>
</gene>
<dbReference type="Pfam" id="PF00239">
    <property type="entry name" value="Resolvase"/>
    <property type="match status" value="1"/>
</dbReference>
<dbReference type="SMART" id="SM00857">
    <property type="entry name" value="Resolvase"/>
    <property type="match status" value="1"/>
</dbReference>
<evidence type="ECO:0000256" key="1">
    <source>
        <dbReference type="SAM" id="Coils"/>
    </source>
</evidence>
<dbReference type="PANTHER" id="PTHR30461:SF23">
    <property type="entry name" value="DNA RECOMBINASE-RELATED"/>
    <property type="match status" value="1"/>
</dbReference>
<evidence type="ECO:0000259" key="3">
    <source>
        <dbReference type="PROSITE" id="PS51737"/>
    </source>
</evidence>
<dbReference type="RefSeq" id="WP_341982009.1">
    <property type="nucleotide sequence ID" value="NZ_JBBYAF010000010.1"/>
</dbReference>
<dbReference type="InterPro" id="IPR025827">
    <property type="entry name" value="Zn_ribbon_recom_dom"/>
</dbReference>
<dbReference type="SUPFAM" id="SSF53041">
    <property type="entry name" value="Resolvase-like"/>
    <property type="match status" value="1"/>
</dbReference>
<dbReference type="EMBL" id="JBBYAF010000010">
    <property type="protein sequence ID" value="MEL3972044.1"/>
    <property type="molecule type" value="Genomic_DNA"/>
</dbReference>
<dbReference type="Proteomes" id="UP001389717">
    <property type="component" value="Unassembled WGS sequence"/>
</dbReference>
<evidence type="ECO:0000313" key="4">
    <source>
        <dbReference type="EMBL" id="MEL3972044.1"/>
    </source>
</evidence>
<proteinExistence type="predicted"/>
<protein>
    <submittedName>
        <fullName evidence="4">Recombinase family protein</fullName>
    </submittedName>
</protein>
<accession>A0ABU9K7H7</accession>
<dbReference type="Gene3D" id="3.40.50.1390">
    <property type="entry name" value="Resolvase, N-terminal catalytic domain"/>
    <property type="match status" value="1"/>
</dbReference>
<dbReference type="Gene3D" id="3.90.1750.20">
    <property type="entry name" value="Putative Large Serine Recombinase, Chain B, Domain 2"/>
    <property type="match status" value="1"/>
</dbReference>
<feature type="coiled-coil region" evidence="1">
    <location>
        <begin position="352"/>
        <end position="393"/>
    </location>
</feature>
<dbReference type="PROSITE" id="PS51736">
    <property type="entry name" value="RECOMBINASES_3"/>
    <property type="match status" value="1"/>
</dbReference>
<dbReference type="InterPro" id="IPR006119">
    <property type="entry name" value="Resolv_N"/>
</dbReference>
<feature type="domain" description="Resolvase/invertase-type recombinase catalytic" evidence="2">
    <location>
        <begin position="2"/>
        <end position="147"/>
    </location>
</feature>
<dbReference type="PROSITE" id="PS51737">
    <property type="entry name" value="RECOMBINASE_DNA_BIND"/>
    <property type="match status" value="1"/>
</dbReference>
<dbReference type="InterPro" id="IPR050639">
    <property type="entry name" value="SSR_resolvase"/>
</dbReference>